<dbReference type="CDD" id="cd00067">
    <property type="entry name" value="GAL4"/>
    <property type="match status" value="1"/>
</dbReference>
<dbReference type="Pfam" id="PF00172">
    <property type="entry name" value="Zn_clus"/>
    <property type="match status" value="1"/>
</dbReference>
<dbReference type="HOGENOM" id="CLU_006329_5_0_1"/>
<dbReference type="OrthoDB" id="5121955at2759"/>
<dbReference type="GO" id="GO:0000981">
    <property type="term" value="F:DNA-binding transcription factor activity, RNA polymerase II-specific"/>
    <property type="evidence" value="ECO:0007669"/>
    <property type="project" value="InterPro"/>
</dbReference>
<dbReference type="PANTHER" id="PTHR47171:SF1">
    <property type="entry name" value="ZN(II)2CYS6 TRANSCRIPTION FACTOR (EUROFUNG)"/>
    <property type="match status" value="1"/>
</dbReference>
<dbReference type="Proteomes" id="UP000053259">
    <property type="component" value="Unassembled WGS sequence"/>
</dbReference>
<dbReference type="Gene3D" id="4.10.240.10">
    <property type="entry name" value="Zn(2)-C6 fungal-type DNA-binding domain"/>
    <property type="match status" value="1"/>
</dbReference>
<reference evidence="9 10" key="1">
    <citation type="submission" date="2015-01" db="EMBL/GenBank/DDBJ databases">
        <title>The Genome Sequence of Ochroconis gallopava CBS43764.</title>
        <authorList>
            <consortium name="The Broad Institute Genomics Platform"/>
            <person name="Cuomo C."/>
            <person name="de Hoog S."/>
            <person name="Gorbushina A."/>
            <person name="Stielow B."/>
            <person name="Teixiera M."/>
            <person name="Abouelleil A."/>
            <person name="Chapman S.B."/>
            <person name="Priest M."/>
            <person name="Young S.K."/>
            <person name="Wortman J."/>
            <person name="Nusbaum C."/>
            <person name="Birren B."/>
        </authorList>
    </citation>
    <scope>NUCLEOTIDE SEQUENCE [LARGE SCALE GENOMIC DNA]</scope>
    <source>
        <strain evidence="9 10">CBS 43764</strain>
    </source>
</reference>
<keyword evidence="2" id="KW-0862">Zinc</keyword>
<evidence type="ECO:0000256" key="2">
    <source>
        <dbReference type="ARBA" id="ARBA00022833"/>
    </source>
</evidence>
<name>A0A0D1YSP6_9PEZI</name>
<keyword evidence="1" id="KW-0479">Metal-binding</keyword>
<evidence type="ECO:0000256" key="1">
    <source>
        <dbReference type="ARBA" id="ARBA00022723"/>
    </source>
</evidence>
<accession>A0A0D1YSP6</accession>
<dbReference type="SUPFAM" id="SSF57701">
    <property type="entry name" value="Zn2/Cys6 DNA-binding domain"/>
    <property type="match status" value="1"/>
</dbReference>
<dbReference type="InParanoid" id="A0A0D1YSP6"/>
<dbReference type="GeneID" id="27312952"/>
<gene>
    <name evidence="9" type="ORF">PV09_04979</name>
</gene>
<keyword evidence="10" id="KW-1185">Reference proteome</keyword>
<feature type="region of interest" description="Disordered" evidence="7">
    <location>
        <begin position="47"/>
        <end position="72"/>
    </location>
</feature>
<dbReference type="GO" id="GO:0003677">
    <property type="term" value="F:DNA binding"/>
    <property type="evidence" value="ECO:0007669"/>
    <property type="project" value="UniProtKB-KW"/>
</dbReference>
<sequence>MKEPRQPRKRARQACLSCNQRRVKCDVTERMPCRHCEAADVPCEIRESRRGKHPRPSRRSVAGSSIGHDGQLVPLQTTGAVHTADQVEASQALASLSRPGQQFEWSNNKAITEAELASRDEQRNEDDGAVFLGESTSIRYVPEETEASPMNGSLPESTRLRHSVPNAVKAESLIPQWEAERRKARINYLRSEGAFTVPAKPVLEALLGAYFRWFHPCFPIVDEKDVWMQQQQGTLSPLLLQAMLFIGVIHCDEDHLKELGLGVRHRAKYIYYNRAKDIYDADHEQKKLTVIQALFLLSFWRAGALLEKDARHWLGAAISLAQTKALHRSSHGANGKSEKLRKRVWWSIYIRERQCAAALGLPHRIRDEDCDIEPLDRIDFDNAFSSETFPGESEEWISFVIGMCGLARILGRVVHSGYLPRQHLNPVLISQLKDELIRWKQALPMKMQLDNDFGNRPGFHANMLHLAYNNILILLYRSAYIEDDKGNGEVDGAVALQAAARNSRIIEDMLSDGKLRHLQIHCITNLFNTLCIHALNLRRSEGTARAIAEHRAKLCLMGLQELQKTWEVTNWVLQLFFQYLDRSTAARLQISDENLQALSPERSKTNEQFRQVLQSKTTTPLDLNGMTYGYDGPPPVTTDTPWSWSTEEANQFLLSQIESESGANFGEGFGGMWSGDEGFSAYLPQFELG</sequence>
<dbReference type="InterPro" id="IPR052073">
    <property type="entry name" value="Amide_Lactam_Regulators"/>
</dbReference>
<evidence type="ECO:0000313" key="9">
    <source>
        <dbReference type="EMBL" id="KIW03657.1"/>
    </source>
</evidence>
<keyword evidence="4" id="KW-0238">DNA-binding</keyword>
<dbReference type="GO" id="GO:0006351">
    <property type="term" value="P:DNA-templated transcription"/>
    <property type="evidence" value="ECO:0007669"/>
    <property type="project" value="InterPro"/>
</dbReference>
<dbReference type="CDD" id="cd12148">
    <property type="entry name" value="fungal_TF_MHR"/>
    <property type="match status" value="1"/>
</dbReference>
<evidence type="ECO:0000256" key="3">
    <source>
        <dbReference type="ARBA" id="ARBA00023015"/>
    </source>
</evidence>
<evidence type="ECO:0000256" key="6">
    <source>
        <dbReference type="ARBA" id="ARBA00023242"/>
    </source>
</evidence>
<keyword evidence="6" id="KW-0539">Nucleus</keyword>
<dbReference type="InterPro" id="IPR007219">
    <property type="entry name" value="XnlR_reg_dom"/>
</dbReference>
<feature type="domain" description="Zn(2)-C6 fungal-type" evidence="8">
    <location>
        <begin position="14"/>
        <end position="45"/>
    </location>
</feature>
<protein>
    <recommendedName>
        <fullName evidence="8">Zn(2)-C6 fungal-type domain-containing protein</fullName>
    </recommendedName>
</protein>
<dbReference type="SMART" id="SM00066">
    <property type="entry name" value="GAL4"/>
    <property type="match status" value="1"/>
</dbReference>
<dbReference type="PROSITE" id="PS50048">
    <property type="entry name" value="ZN2_CY6_FUNGAL_2"/>
    <property type="match status" value="1"/>
</dbReference>
<evidence type="ECO:0000256" key="4">
    <source>
        <dbReference type="ARBA" id="ARBA00023125"/>
    </source>
</evidence>
<keyword evidence="3" id="KW-0805">Transcription regulation</keyword>
<keyword evidence="5" id="KW-0804">Transcription</keyword>
<evidence type="ECO:0000259" key="8">
    <source>
        <dbReference type="PROSITE" id="PS50048"/>
    </source>
</evidence>
<dbReference type="GO" id="GO:0008270">
    <property type="term" value="F:zinc ion binding"/>
    <property type="evidence" value="ECO:0007669"/>
    <property type="project" value="InterPro"/>
</dbReference>
<dbReference type="InterPro" id="IPR036864">
    <property type="entry name" value="Zn2-C6_fun-type_DNA-bd_sf"/>
</dbReference>
<dbReference type="PANTHER" id="PTHR47171">
    <property type="entry name" value="FARA-RELATED"/>
    <property type="match status" value="1"/>
</dbReference>
<evidence type="ECO:0000256" key="5">
    <source>
        <dbReference type="ARBA" id="ARBA00023163"/>
    </source>
</evidence>
<dbReference type="SMART" id="SM00906">
    <property type="entry name" value="Fungal_trans"/>
    <property type="match status" value="1"/>
</dbReference>
<evidence type="ECO:0000256" key="7">
    <source>
        <dbReference type="SAM" id="MobiDB-lite"/>
    </source>
</evidence>
<dbReference type="STRING" id="253628.A0A0D1YSP6"/>
<evidence type="ECO:0000313" key="10">
    <source>
        <dbReference type="Proteomes" id="UP000053259"/>
    </source>
</evidence>
<organism evidence="9 10">
    <name type="scientific">Verruconis gallopava</name>
    <dbReference type="NCBI Taxonomy" id="253628"/>
    <lineage>
        <taxon>Eukaryota</taxon>
        <taxon>Fungi</taxon>
        <taxon>Dikarya</taxon>
        <taxon>Ascomycota</taxon>
        <taxon>Pezizomycotina</taxon>
        <taxon>Dothideomycetes</taxon>
        <taxon>Pleosporomycetidae</taxon>
        <taxon>Venturiales</taxon>
        <taxon>Sympoventuriaceae</taxon>
        <taxon>Verruconis</taxon>
    </lineage>
</organism>
<dbReference type="RefSeq" id="XP_016213526.1">
    <property type="nucleotide sequence ID" value="XM_016358425.1"/>
</dbReference>
<dbReference type="AlphaFoldDB" id="A0A0D1YSP6"/>
<dbReference type="VEuPathDB" id="FungiDB:PV09_04979"/>
<feature type="compositionally biased region" description="Basic residues" evidence="7">
    <location>
        <begin position="49"/>
        <end position="58"/>
    </location>
</feature>
<dbReference type="Pfam" id="PF04082">
    <property type="entry name" value="Fungal_trans"/>
    <property type="match status" value="1"/>
</dbReference>
<feature type="region of interest" description="Disordered" evidence="7">
    <location>
        <begin position="141"/>
        <end position="161"/>
    </location>
</feature>
<dbReference type="InterPro" id="IPR001138">
    <property type="entry name" value="Zn2Cys6_DnaBD"/>
</dbReference>
<dbReference type="EMBL" id="KN847543">
    <property type="protein sequence ID" value="KIW03657.1"/>
    <property type="molecule type" value="Genomic_DNA"/>
</dbReference>
<proteinExistence type="predicted"/>